<dbReference type="PATRIC" id="fig|1423738.3.peg.883"/>
<organism evidence="7 8">
    <name type="scientific">Lapidilactobacillus dextrinicus DSM 20335</name>
    <dbReference type="NCBI Taxonomy" id="1423738"/>
    <lineage>
        <taxon>Bacteria</taxon>
        <taxon>Bacillati</taxon>
        <taxon>Bacillota</taxon>
        <taxon>Bacilli</taxon>
        <taxon>Lactobacillales</taxon>
        <taxon>Lactobacillaceae</taxon>
        <taxon>Lapidilactobacillus</taxon>
    </lineage>
</organism>
<dbReference type="NCBIfam" id="TIGR00302">
    <property type="entry name" value="phosphoribosylformylglycinamidine synthase subunit PurS"/>
    <property type="match status" value="1"/>
</dbReference>
<keyword evidence="8" id="KW-1185">Reference proteome</keyword>
<dbReference type="InterPro" id="IPR036604">
    <property type="entry name" value="PurS-like_sf"/>
</dbReference>
<evidence type="ECO:0000256" key="2">
    <source>
        <dbReference type="ARBA" id="ARBA00022598"/>
    </source>
</evidence>
<dbReference type="SUPFAM" id="SSF82697">
    <property type="entry name" value="PurS-like"/>
    <property type="match status" value="1"/>
</dbReference>
<evidence type="ECO:0000313" key="7">
    <source>
        <dbReference type="EMBL" id="KRM78432.1"/>
    </source>
</evidence>
<reference evidence="7 8" key="1">
    <citation type="journal article" date="2015" name="Genome Announc.">
        <title>Expanding the biotechnology potential of lactobacilli through comparative genomics of 213 strains and associated genera.</title>
        <authorList>
            <person name="Sun Z."/>
            <person name="Harris H.M."/>
            <person name="McCann A."/>
            <person name="Guo C."/>
            <person name="Argimon S."/>
            <person name="Zhang W."/>
            <person name="Yang X."/>
            <person name="Jeffery I.B."/>
            <person name="Cooney J.C."/>
            <person name="Kagawa T.F."/>
            <person name="Liu W."/>
            <person name="Song Y."/>
            <person name="Salvetti E."/>
            <person name="Wrobel A."/>
            <person name="Rasinkangas P."/>
            <person name="Parkhill J."/>
            <person name="Rea M.C."/>
            <person name="O'Sullivan O."/>
            <person name="Ritari J."/>
            <person name="Douillard F.P."/>
            <person name="Paul Ross R."/>
            <person name="Yang R."/>
            <person name="Briner A.E."/>
            <person name="Felis G.E."/>
            <person name="de Vos W.M."/>
            <person name="Barrangou R."/>
            <person name="Klaenhammer T.R."/>
            <person name="Caufield P.W."/>
            <person name="Cui Y."/>
            <person name="Zhang H."/>
            <person name="O'Toole P.W."/>
        </authorList>
    </citation>
    <scope>NUCLEOTIDE SEQUENCE [LARGE SCALE GENOMIC DNA]</scope>
    <source>
        <strain evidence="7 8">DSM 20335</strain>
    </source>
</reference>
<dbReference type="EMBL" id="AYYK01000017">
    <property type="protein sequence ID" value="KRM78432.1"/>
    <property type="molecule type" value="Genomic_DNA"/>
</dbReference>
<proteinExistence type="inferred from homology"/>
<sequence>MYLGKVYVSYKPSVFDPQGDVIKTSLHQLNFQGVESVTQGKYFEIKLVATNLTEATANLVKMAEELLINPNTETYQYAIDEIEVL</sequence>
<dbReference type="Pfam" id="PF02700">
    <property type="entry name" value="PurS"/>
    <property type="match status" value="1"/>
</dbReference>
<evidence type="ECO:0000256" key="1">
    <source>
        <dbReference type="ARBA" id="ARBA00022490"/>
    </source>
</evidence>
<dbReference type="OrthoDB" id="9799101at2"/>
<dbReference type="GO" id="GO:0005524">
    <property type="term" value="F:ATP binding"/>
    <property type="evidence" value="ECO:0007669"/>
    <property type="project" value="UniProtKB-UniRule"/>
</dbReference>
<dbReference type="PANTHER" id="PTHR34696">
    <property type="entry name" value="PHOSPHORIBOSYLFORMYLGLYCINAMIDINE SYNTHASE SUBUNIT PURS"/>
    <property type="match status" value="1"/>
</dbReference>
<comment type="catalytic activity">
    <reaction evidence="6">
        <text>N(2)-formyl-N(1)-(5-phospho-beta-D-ribosyl)glycinamide + L-glutamine + ATP + H2O = 2-formamido-N(1)-(5-O-phospho-beta-D-ribosyl)acetamidine + L-glutamate + ADP + phosphate + H(+)</text>
        <dbReference type="Rhea" id="RHEA:17129"/>
        <dbReference type="ChEBI" id="CHEBI:15377"/>
        <dbReference type="ChEBI" id="CHEBI:15378"/>
        <dbReference type="ChEBI" id="CHEBI:29985"/>
        <dbReference type="ChEBI" id="CHEBI:30616"/>
        <dbReference type="ChEBI" id="CHEBI:43474"/>
        <dbReference type="ChEBI" id="CHEBI:58359"/>
        <dbReference type="ChEBI" id="CHEBI:147286"/>
        <dbReference type="ChEBI" id="CHEBI:147287"/>
        <dbReference type="ChEBI" id="CHEBI:456216"/>
        <dbReference type="EC" id="6.3.5.3"/>
    </reaction>
</comment>
<dbReference type="RefSeq" id="WP_057757347.1">
    <property type="nucleotide sequence ID" value="NZ_AYYK01000017.1"/>
</dbReference>
<name>A0A0R2BHE5_9LACO</name>
<comment type="subunit">
    <text evidence="6">Part of the FGAM synthase complex composed of 1 PurL, 1 PurQ and 2 PurS subunits.</text>
</comment>
<dbReference type="HAMAP" id="MF_01926">
    <property type="entry name" value="PurS"/>
    <property type="match status" value="1"/>
</dbReference>
<dbReference type="NCBIfam" id="NF004630">
    <property type="entry name" value="PRK05974.1"/>
    <property type="match status" value="1"/>
</dbReference>
<keyword evidence="1 6" id="KW-0963">Cytoplasm</keyword>
<comment type="function">
    <text evidence="6">Part of the phosphoribosylformylglycinamidine synthase complex involved in the purines biosynthetic pathway. Catalyzes the ATP-dependent conversion of formylglycinamide ribonucleotide (FGAR) and glutamine to yield formylglycinamidine ribonucleotide (FGAM) and glutamate. The FGAM synthase complex is composed of three subunits. PurQ produces an ammonia molecule by converting glutamine to glutamate. PurL transfers the ammonia molecule to FGAR to form FGAM in an ATP-dependent manner. PurS interacts with PurQ and PurL and is thought to assist in the transfer of the ammonia molecule from PurQ to PurL.</text>
</comment>
<dbReference type="GO" id="GO:0006189">
    <property type="term" value="P:'de novo' IMP biosynthetic process"/>
    <property type="evidence" value="ECO:0007669"/>
    <property type="project" value="UniProtKB-UniRule"/>
</dbReference>
<dbReference type="InterPro" id="IPR003850">
    <property type="entry name" value="PurS"/>
</dbReference>
<dbReference type="EC" id="6.3.5.3" evidence="6"/>
<evidence type="ECO:0000256" key="3">
    <source>
        <dbReference type="ARBA" id="ARBA00022741"/>
    </source>
</evidence>
<evidence type="ECO:0000256" key="4">
    <source>
        <dbReference type="ARBA" id="ARBA00022755"/>
    </source>
</evidence>
<evidence type="ECO:0000313" key="8">
    <source>
        <dbReference type="Proteomes" id="UP000051813"/>
    </source>
</evidence>
<accession>A0A0R2BHE5</accession>
<dbReference type="Proteomes" id="UP000051813">
    <property type="component" value="Unassembled WGS sequence"/>
</dbReference>
<dbReference type="GO" id="GO:0005737">
    <property type="term" value="C:cytoplasm"/>
    <property type="evidence" value="ECO:0007669"/>
    <property type="project" value="UniProtKB-SubCell"/>
</dbReference>
<gene>
    <name evidence="6" type="primary">purS</name>
    <name evidence="7" type="ORF">FC84_GL000873</name>
</gene>
<dbReference type="STRING" id="1423738.FC84_GL000873"/>
<keyword evidence="2 6" id="KW-0436">Ligase</keyword>
<dbReference type="AlphaFoldDB" id="A0A0R2BHE5"/>
<protein>
    <recommendedName>
        <fullName evidence="6">Phosphoribosylformylglycinamidine synthase subunit PurS</fullName>
        <shortName evidence="6">FGAM synthase</shortName>
        <ecNumber evidence="6">6.3.5.3</ecNumber>
    </recommendedName>
    <alternativeName>
        <fullName evidence="6">Formylglycinamide ribonucleotide amidotransferase subunit III</fullName>
        <shortName evidence="6">FGAR amidotransferase III</shortName>
        <shortName evidence="6">FGAR-AT III</shortName>
    </alternativeName>
    <alternativeName>
        <fullName evidence="6">Phosphoribosylformylglycinamidine synthase subunit III</fullName>
    </alternativeName>
</protein>
<comment type="caution">
    <text evidence="7">The sequence shown here is derived from an EMBL/GenBank/DDBJ whole genome shotgun (WGS) entry which is preliminary data.</text>
</comment>
<dbReference type="PANTHER" id="PTHR34696:SF1">
    <property type="entry name" value="PHOSPHORIBOSYLFORMYLGLYCINAMIDINE SYNTHASE SUBUNIT PURS"/>
    <property type="match status" value="1"/>
</dbReference>
<evidence type="ECO:0000256" key="6">
    <source>
        <dbReference type="HAMAP-Rule" id="MF_01926"/>
    </source>
</evidence>
<keyword evidence="5 6" id="KW-0067">ATP-binding</keyword>
<keyword evidence="3 6" id="KW-0547">Nucleotide-binding</keyword>
<keyword evidence="4 6" id="KW-0658">Purine biosynthesis</keyword>
<evidence type="ECO:0000256" key="5">
    <source>
        <dbReference type="ARBA" id="ARBA00022840"/>
    </source>
</evidence>
<comment type="subcellular location">
    <subcellularLocation>
        <location evidence="6">Cytoplasm</location>
    </subcellularLocation>
</comment>
<dbReference type="UniPathway" id="UPA00074">
    <property type="reaction ID" value="UER00128"/>
</dbReference>
<comment type="similarity">
    <text evidence="6">Belongs to the PurS family.</text>
</comment>
<comment type="pathway">
    <text evidence="6">Purine metabolism; IMP biosynthesis via de novo pathway; 5-amino-1-(5-phospho-D-ribosyl)imidazole from N(2)-formyl-N(1)-(5-phospho-D-ribosyl)glycinamide: step 1/2.</text>
</comment>
<dbReference type="Gene3D" id="3.30.1280.10">
    <property type="entry name" value="Phosphoribosylformylglycinamidine synthase subunit PurS"/>
    <property type="match status" value="1"/>
</dbReference>
<dbReference type="GO" id="GO:0004642">
    <property type="term" value="F:phosphoribosylformylglycinamidine synthase activity"/>
    <property type="evidence" value="ECO:0007669"/>
    <property type="project" value="UniProtKB-UniRule"/>
</dbReference>